<proteinExistence type="predicted"/>
<dbReference type="HOGENOM" id="CLU_3063855_0_0_4"/>
<accession>G4CFB1</accession>
<name>G4CFB1_9NEIS</name>
<keyword evidence="2" id="KW-1185">Reference proteome</keyword>
<dbReference type="AlphaFoldDB" id="G4CFB1"/>
<gene>
    <name evidence="1" type="ORF">HMPREF9371_0300</name>
</gene>
<dbReference type="STRING" id="1032488.HMPREF9371_0300"/>
<protein>
    <submittedName>
        <fullName evidence="1">Uncharacterized protein</fullName>
    </submittedName>
</protein>
<reference evidence="1 2" key="1">
    <citation type="submission" date="2011-05" db="EMBL/GenBank/DDBJ databases">
        <authorList>
            <person name="Muzny D."/>
            <person name="Qin X."/>
            <person name="Deng J."/>
            <person name="Jiang H."/>
            <person name="Liu Y."/>
            <person name="Qu J."/>
            <person name="Song X.-Z."/>
            <person name="Zhang L."/>
            <person name="Thornton R."/>
            <person name="Coyle M."/>
            <person name="Francisco L."/>
            <person name="Jackson L."/>
            <person name="Javaid M."/>
            <person name="Korchina V."/>
            <person name="Kovar C."/>
            <person name="Mata R."/>
            <person name="Mathew T."/>
            <person name="Ngo R."/>
            <person name="Nguyen L."/>
            <person name="Nguyen N."/>
            <person name="Okwuonu G."/>
            <person name="Ongeri F."/>
            <person name="Pham C."/>
            <person name="Simmons D."/>
            <person name="Wilczek-Boney K."/>
            <person name="Hale W."/>
            <person name="Jakkamsetti A."/>
            <person name="Pham P."/>
            <person name="Ruth R."/>
            <person name="San Lucas F."/>
            <person name="Warren J."/>
            <person name="Zhang J."/>
            <person name="Zhao Z."/>
            <person name="Zhou C."/>
            <person name="Zhu D."/>
            <person name="Lee S."/>
            <person name="Bess C."/>
            <person name="Blankenburg K."/>
            <person name="Forbes L."/>
            <person name="Fu Q."/>
            <person name="Gubbala S."/>
            <person name="Hirani K."/>
            <person name="Jayaseelan J.C."/>
            <person name="Lara F."/>
            <person name="Munidasa M."/>
            <person name="Palculict T."/>
            <person name="Patil S."/>
            <person name="Pu L.-L."/>
            <person name="Saada N."/>
            <person name="Tang L."/>
            <person name="Weissenberger G."/>
            <person name="Zhu Y."/>
            <person name="Hemphill L."/>
            <person name="Shang Y."/>
            <person name="Youmans B."/>
            <person name="Ayvaz T."/>
            <person name="Ross M."/>
            <person name="Santibanez J."/>
            <person name="Aqrawi P."/>
            <person name="Gross S."/>
            <person name="Joshi V."/>
            <person name="Fowler G."/>
            <person name="Nazareth L."/>
            <person name="Reid J."/>
            <person name="Worley K."/>
            <person name="Petrosino J."/>
            <person name="Highlander S."/>
            <person name="Gibbs R."/>
        </authorList>
    </citation>
    <scope>NUCLEOTIDE SEQUENCE [LARGE SCALE GENOMIC DNA]</scope>
    <source>
        <strain evidence="1 2">871</strain>
    </source>
</reference>
<evidence type="ECO:0000313" key="2">
    <source>
        <dbReference type="Proteomes" id="UP000003019"/>
    </source>
</evidence>
<comment type="caution">
    <text evidence="1">The sequence shown here is derived from an EMBL/GenBank/DDBJ whole genome shotgun (WGS) entry which is preliminary data.</text>
</comment>
<dbReference type="Proteomes" id="UP000003019">
    <property type="component" value="Unassembled WGS sequence"/>
</dbReference>
<dbReference type="EMBL" id="AGAY01000009">
    <property type="protein sequence ID" value="EGY53485.1"/>
    <property type="molecule type" value="Genomic_DNA"/>
</dbReference>
<sequence>MGYLKGENRCGRLPGASGLGRYSELDIGDDGSRSPFCCVAAFSGSTNRFFRLR</sequence>
<organism evidence="1 2">
    <name type="scientific">Neisseria shayeganii 871</name>
    <dbReference type="NCBI Taxonomy" id="1032488"/>
    <lineage>
        <taxon>Bacteria</taxon>
        <taxon>Pseudomonadati</taxon>
        <taxon>Pseudomonadota</taxon>
        <taxon>Betaproteobacteria</taxon>
        <taxon>Neisseriales</taxon>
        <taxon>Neisseriaceae</taxon>
        <taxon>Neisseria</taxon>
    </lineage>
</organism>
<evidence type="ECO:0000313" key="1">
    <source>
        <dbReference type="EMBL" id="EGY53485.1"/>
    </source>
</evidence>